<protein>
    <submittedName>
        <fullName evidence="2">Uncharacterized protein</fullName>
    </submittedName>
</protein>
<keyword evidence="1" id="KW-0472">Membrane</keyword>
<evidence type="ECO:0000313" key="2">
    <source>
        <dbReference type="EMBL" id="TEB36372.1"/>
    </source>
</evidence>
<reference evidence="2 3" key="1">
    <citation type="journal article" date="2019" name="Nat. Ecol. Evol.">
        <title>Megaphylogeny resolves global patterns of mushroom evolution.</title>
        <authorList>
            <person name="Varga T."/>
            <person name="Krizsan K."/>
            <person name="Foldi C."/>
            <person name="Dima B."/>
            <person name="Sanchez-Garcia M."/>
            <person name="Sanchez-Ramirez S."/>
            <person name="Szollosi G.J."/>
            <person name="Szarkandi J.G."/>
            <person name="Papp V."/>
            <person name="Albert L."/>
            <person name="Andreopoulos W."/>
            <person name="Angelini C."/>
            <person name="Antonin V."/>
            <person name="Barry K.W."/>
            <person name="Bougher N.L."/>
            <person name="Buchanan P."/>
            <person name="Buyck B."/>
            <person name="Bense V."/>
            <person name="Catcheside P."/>
            <person name="Chovatia M."/>
            <person name="Cooper J."/>
            <person name="Damon W."/>
            <person name="Desjardin D."/>
            <person name="Finy P."/>
            <person name="Geml J."/>
            <person name="Haridas S."/>
            <person name="Hughes K."/>
            <person name="Justo A."/>
            <person name="Karasinski D."/>
            <person name="Kautmanova I."/>
            <person name="Kiss B."/>
            <person name="Kocsube S."/>
            <person name="Kotiranta H."/>
            <person name="LaButti K.M."/>
            <person name="Lechner B.E."/>
            <person name="Liimatainen K."/>
            <person name="Lipzen A."/>
            <person name="Lukacs Z."/>
            <person name="Mihaltcheva S."/>
            <person name="Morgado L.N."/>
            <person name="Niskanen T."/>
            <person name="Noordeloos M.E."/>
            <person name="Ohm R.A."/>
            <person name="Ortiz-Santana B."/>
            <person name="Ovrebo C."/>
            <person name="Racz N."/>
            <person name="Riley R."/>
            <person name="Savchenko A."/>
            <person name="Shiryaev A."/>
            <person name="Soop K."/>
            <person name="Spirin V."/>
            <person name="Szebenyi C."/>
            <person name="Tomsovsky M."/>
            <person name="Tulloss R.E."/>
            <person name="Uehling J."/>
            <person name="Grigoriev I.V."/>
            <person name="Vagvolgyi C."/>
            <person name="Papp T."/>
            <person name="Martin F.M."/>
            <person name="Miettinen O."/>
            <person name="Hibbett D.S."/>
            <person name="Nagy L.G."/>
        </authorList>
    </citation>
    <scope>NUCLEOTIDE SEQUENCE [LARGE SCALE GENOMIC DNA]</scope>
    <source>
        <strain evidence="2 3">FP101781</strain>
    </source>
</reference>
<keyword evidence="1" id="KW-0812">Transmembrane</keyword>
<keyword evidence="3" id="KW-1185">Reference proteome</keyword>
<dbReference type="EMBL" id="QPFP01000006">
    <property type="protein sequence ID" value="TEB36372.1"/>
    <property type="molecule type" value="Genomic_DNA"/>
</dbReference>
<sequence>MIELTQLNNHDHDDHVDVAAVDGSNYVIPSAILLLVALIFLGAPGMAFYLASLYTPGDHAVTPLERFLFTHLGIYMSVTTRHPLLVPLTVGSSLSSFLSYNTSALGSLATLFFLSHLSVALWGSYTLLFGEEALQLSKTTGADKRTSAFIFGNEAAASSQKKEWRKAAKGENR</sequence>
<feature type="transmembrane region" description="Helical" evidence="1">
    <location>
        <begin position="104"/>
        <end position="128"/>
    </location>
</feature>
<keyword evidence="1" id="KW-1133">Transmembrane helix</keyword>
<name>A0A4Y7TS24_COPMI</name>
<gene>
    <name evidence="2" type="ORF">FA13DRAFT_1251860</name>
</gene>
<accession>A0A4Y7TS24</accession>
<dbReference type="Proteomes" id="UP000298030">
    <property type="component" value="Unassembled WGS sequence"/>
</dbReference>
<organism evidence="2 3">
    <name type="scientific">Coprinellus micaceus</name>
    <name type="common">Glistening ink-cap mushroom</name>
    <name type="synonym">Coprinus micaceus</name>
    <dbReference type="NCBI Taxonomy" id="71717"/>
    <lineage>
        <taxon>Eukaryota</taxon>
        <taxon>Fungi</taxon>
        <taxon>Dikarya</taxon>
        <taxon>Basidiomycota</taxon>
        <taxon>Agaricomycotina</taxon>
        <taxon>Agaricomycetes</taxon>
        <taxon>Agaricomycetidae</taxon>
        <taxon>Agaricales</taxon>
        <taxon>Agaricineae</taxon>
        <taxon>Psathyrellaceae</taxon>
        <taxon>Coprinellus</taxon>
    </lineage>
</organism>
<feature type="transmembrane region" description="Helical" evidence="1">
    <location>
        <begin position="31"/>
        <end position="55"/>
    </location>
</feature>
<dbReference type="STRING" id="71717.A0A4Y7TS24"/>
<comment type="caution">
    <text evidence="2">The sequence shown here is derived from an EMBL/GenBank/DDBJ whole genome shotgun (WGS) entry which is preliminary data.</text>
</comment>
<dbReference type="OrthoDB" id="2550114at2759"/>
<proteinExistence type="predicted"/>
<dbReference type="AlphaFoldDB" id="A0A4Y7TS24"/>
<evidence type="ECO:0000313" key="3">
    <source>
        <dbReference type="Proteomes" id="UP000298030"/>
    </source>
</evidence>
<evidence type="ECO:0000256" key="1">
    <source>
        <dbReference type="SAM" id="Phobius"/>
    </source>
</evidence>